<dbReference type="PATRIC" id="fig|266128.3.peg.252"/>
<sequence>MRIQKYLFGLLLGLALATAWSASAQALPPIREFYFDEDAAAQPIVVVDPAASDLLDQLVRHRTRGRRAVEASVQLANIAAADNRVELADSLYQEALTGSAPNSTIGRGVRWNMGWHAFRQGRHEQAQQLWLQALEQVRGEPSWAPPTLALVLHRQGNTDEAVKWYAAAVRTEPQLWIDPANFERLLPHWQPVERQALEQVHQAWVANPPSWP</sequence>
<dbReference type="RefSeq" id="WP_057665271.1">
    <property type="nucleotide sequence ID" value="NZ_LDJH01000011.1"/>
</dbReference>
<feature type="chain" id="PRO_5006392692" evidence="1">
    <location>
        <begin position="27"/>
        <end position="212"/>
    </location>
</feature>
<accession>A0A0R0BMK7</accession>
<keyword evidence="3" id="KW-1185">Reference proteome</keyword>
<dbReference type="InterPro" id="IPR011990">
    <property type="entry name" value="TPR-like_helical_dom_sf"/>
</dbReference>
<keyword evidence="1" id="KW-0732">Signal</keyword>
<dbReference type="OrthoDB" id="5974438at2"/>
<dbReference type="SUPFAM" id="SSF48452">
    <property type="entry name" value="TPR-like"/>
    <property type="match status" value="1"/>
</dbReference>
<dbReference type="Gene3D" id="1.25.40.10">
    <property type="entry name" value="Tetratricopeptide repeat domain"/>
    <property type="match status" value="1"/>
</dbReference>
<evidence type="ECO:0000313" key="3">
    <source>
        <dbReference type="Proteomes" id="UP000051254"/>
    </source>
</evidence>
<dbReference type="Pfam" id="PF13432">
    <property type="entry name" value="TPR_16"/>
    <property type="match status" value="1"/>
</dbReference>
<name>A0A0R0BMK7_9GAMM</name>
<dbReference type="AlphaFoldDB" id="A0A0R0BMK7"/>
<comment type="caution">
    <text evidence="2">The sequence shown here is derived from an EMBL/GenBank/DDBJ whole genome shotgun (WGS) entry which is preliminary data.</text>
</comment>
<gene>
    <name evidence="2" type="ORF">ABB25_06895</name>
</gene>
<feature type="signal peptide" evidence="1">
    <location>
        <begin position="1"/>
        <end position="26"/>
    </location>
</feature>
<dbReference type="EMBL" id="LDJH01000011">
    <property type="protein sequence ID" value="KRG58368.1"/>
    <property type="molecule type" value="Genomic_DNA"/>
</dbReference>
<reference evidence="2 3" key="1">
    <citation type="submission" date="2015-05" db="EMBL/GenBank/DDBJ databases">
        <title>Genome sequencing and analysis of members of genus Stenotrophomonas.</title>
        <authorList>
            <person name="Patil P.P."/>
            <person name="Midha S."/>
            <person name="Patil P.B."/>
        </authorList>
    </citation>
    <scope>NUCLEOTIDE SEQUENCE [LARGE SCALE GENOMIC DNA]</scope>
    <source>
        <strain evidence="2 3">DSM 17805</strain>
    </source>
</reference>
<evidence type="ECO:0000256" key="1">
    <source>
        <dbReference type="SAM" id="SignalP"/>
    </source>
</evidence>
<evidence type="ECO:0000313" key="2">
    <source>
        <dbReference type="EMBL" id="KRG58368.1"/>
    </source>
</evidence>
<proteinExistence type="predicted"/>
<organism evidence="2 3">
    <name type="scientific">Stenotrophomonas koreensis</name>
    <dbReference type="NCBI Taxonomy" id="266128"/>
    <lineage>
        <taxon>Bacteria</taxon>
        <taxon>Pseudomonadati</taxon>
        <taxon>Pseudomonadota</taxon>
        <taxon>Gammaproteobacteria</taxon>
        <taxon>Lysobacterales</taxon>
        <taxon>Lysobacteraceae</taxon>
        <taxon>Stenotrophomonas</taxon>
    </lineage>
</organism>
<dbReference type="STRING" id="266128.ABB25_06895"/>
<protein>
    <submittedName>
        <fullName evidence="2">Uncharacterized protein</fullName>
    </submittedName>
</protein>
<dbReference type="Proteomes" id="UP000051254">
    <property type="component" value="Unassembled WGS sequence"/>
</dbReference>